<feature type="compositionally biased region" description="Basic and acidic residues" evidence="1">
    <location>
        <begin position="10"/>
        <end position="23"/>
    </location>
</feature>
<evidence type="ECO:0000256" key="1">
    <source>
        <dbReference type="SAM" id="MobiDB-lite"/>
    </source>
</evidence>
<keyword evidence="3" id="KW-1185">Reference proteome</keyword>
<protein>
    <recommendedName>
        <fullName evidence="4">DUF5302 domain-containing protein</fullName>
    </recommendedName>
</protein>
<proteinExistence type="predicted"/>
<feature type="compositionally biased region" description="Basic and acidic residues" evidence="1">
    <location>
        <begin position="34"/>
        <end position="43"/>
    </location>
</feature>
<sequence length="63" mass="6655">MAQQSGSGADDLKQKMREALERKRQQKHPTAEGARTDGTEHLHGVQGHTSGGGFRRKTGGGGA</sequence>
<accession>A0A367YUV8</accession>
<dbReference type="EMBL" id="QOUI01000006">
    <property type="protein sequence ID" value="RCK69319.1"/>
    <property type="molecule type" value="Genomic_DNA"/>
</dbReference>
<evidence type="ECO:0000313" key="3">
    <source>
        <dbReference type="Proteomes" id="UP000252770"/>
    </source>
</evidence>
<evidence type="ECO:0008006" key="4">
    <source>
        <dbReference type="Google" id="ProtNLM"/>
    </source>
</evidence>
<dbReference type="RefSeq" id="WP_114126637.1">
    <property type="nucleotide sequence ID" value="NZ_QOUI01000006.1"/>
</dbReference>
<comment type="caution">
    <text evidence="2">The sequence shown here is derived from an EMBL/GenBank/DDBJ whole genome shotgun (WGS) entry which is preliminary data.</text>
</comment>
<dbReference type="Proteomes" id="UP000252770">
    <property type="component" value="Unassembled WGS sequence"/>
</dbReference>
<gene>
    <name evidence="2" type="ORF">DT076_10485</name>
</gene>
<feature type="compositionally biased region" description="Basic residues" evidence="1">
    <location>
        <begin position="54"/>
        <end position="63"/>
    </location>
</feature>
<name>A0A367YUV8_9ACTN</name>
<feature type="region of interest" description="Disordered" evidence="1">
    <location>
        <begin position="1"/>
        <end position="63"/>
    </location>
</feature>
<dbReference type="AlphaFoldDB" id="A0A367YUV8"/>
<reference evidence="2 3" key="1">
    <citation type="submission" date="2018-07" db="EMBL/GenBank/DDBJ databases">
        <title>Desertimonas flava gen. nov. sp. nov.</title>
        <authorList>
            <person name="Liu S."/>
        </authorList>
    </citation>
    <scope>NUCLEOTIDE SEQUENCE [LARGE SCALE GENOMIC DNA]</scope>
    <source>
        <strain evidence="2 3">16Sb5-5</strain>
    </source>
</reference>
<dbReference type="Pfam" id="PF17227">
    <property type="entry name" value="DUF5302"/>
    <property type="match status" value="1"/>
</dbReference>
<dbReference type="InterPro" id="IPR035172">
    <property type="entry name" value="DUF5302"/>
</dbReference>
<evidence type="ECO:0000313" key="2">
    <source>
        <dbReference type="EMBL" id="RCK69319.1"/>
    </source>
</evidence>
<organism evidence="2 3">
    <name type="scientific">Desertihabitans brevis</name>
    <dbReference type="NCBI Taxonomy" id="2268447"/>
    <lineage>
        <taxon>Bacteria</taxon>
        <taxon>Bacillati</taxon>
        <taxon>Actinomycetota</taxon>
        <taxon>Actinomycetes</taxon>
        <taxon>Propionibacteriales</taxon>
        <taxon>Propionibacteriaceae</taxon>
        <taxon>Desertihabitans</taxon>
    </lineage>
</organism>